<dbReference type="SUPFAM" id="SSF47413">
    <property type="entry name" value="lambda repressor-like DNA-binding domains"/>
    <property type="match status" value="1"/>
</dbReference>
<dbReference type="GO" id="GO:0003700">
    <property type="term" value="F:DNA-binding transcription factor activity"/>
    <property type="evidence" value="ECO:0007669"/>
    <property type="project" value="TreeGrafter"/>
</dbReference>
<dbReference type="KEGG" id="lck:HN018_08680"/>
<reference evidence="5 6" key="1">
    <citation type="journal article" date="2014" name="World J. Microbiol. Biotechnol.">
        <title>Biodiversity and physiological characteristics of Antarctic and Arctic lichens-associated bacteria.</title>
        <authorList>
            <person name="Lee Y.M."/>
            <person name="Kim E.H."/>
            <person name="Lee H.K."/>
            <person name="Hong S.G."/>
        </authorList>
    </citation>
    <scope>NUCLEOTIDE SEQUENCE [LARGE SCALE GENOMIC DNA]</scope>
    <source>
        <strain evidence="5 6">PAMC 26569</strain>
    </source>
</reference>
<dbReference type="CDD" id="cd01392">
    <property type="entry name" value="HTH_LacI"/>
    <property type="match status" value="1"/>
</dbReference>
<name>A0A6M8HW60_9PROT</name>
<dbReference type="InterPro" id="IPR028082">
    <property type="entry name" value="Peripla_BP_I"/>
</dbReference>
<evidence type="ECO:0000313" key="6">
    <source>
        <dbReference type="Proteomes" id="UP000500767"/>
    </source>
</evidence>
<dbReference type="SUPFAM" id="SSF53822">
    <property type="entry name" value="Periplasmic binding protein-like I"/>
    <property type="match status" value="1"/>
</dbReference>
<protein>
    <submittedName>
        <fullName evidence="5">LacI family DNA-binding transcriptional regulator</fullName>
    </submittedName>
</protein>
<keyword evidence="3" id="KW-0804">Transcription</keyword>
<dbReference type="SMART" id="SM00354">
    <property type="entry name" value="HTH_LACI"/>
    <property type="match status" value="1"/>
</dbReference>
<organism evidence="5 6">
    <name type="scientific">Lichenicola cladoniae</name>
    <dbReference type="NCBI Taxonomy" id="1484109"/>
    <lineage>
        <taxon>Bacteria</taxon>
        <taxon>Pseudomonadati</taxon>
        <taxon>Pseudomonadota</taxon>
        <taxon>Alphaproteobacteria</taxon>
        <taxon>Acetobacterales</taxon>
        <taxon>Acetobacteraceae</taxon>
        <taxon>Lichenicola</taxon>
    </lineage>
</organism>
<dbReference type="GO" id="GO:0000976">
    <property type="term" value="F:transcription cis-regulatory region binding"/>
    <property type="evidence" value="ECO:0007669"/>
    <property type="project" value="TreeGrafter"/>
</dbReference>
<accession>A0A6M8HW60</accession>
<dbReference type="Gene3D" id="1.10.260.40">
    <property type="entry name" value="lambda repressor-like DNA-binding domains"/>
    <property type="match status" value="1"/>
</dbReference>
<dbReference type="CDD" id="cd20010">
    <property type="entry name" value="PBP1_AglR-like"/>
    <property type="match status" value="1"/>
</dbReference>
<evidence type="ECO:0000256" key="1">
    <source>
        <dbReference type="ARBA" id="ARBA00023015"/>
    </source>
</evidence>
<feature type="domain" description="HTH lacI-type" evidence="4">
    <location>
        <begin position="1"/>
        <end position="55"/>
    </location>
</feature>
<keyword evidence="2 5" id="KW-0238">DNA-binding</keyword>
<dbReference type="PROSITE" id="PS50932">
    <property type="entry name" value="HTH_LACI_2"/>
    <property type="match status" value="1"/>
</dbReference>
<evidence type="ECO:0000256" key="2">
    <source>
        <dbReference type="ARBA" id="ARBA00023125"/>
    </source>
</evidence>
<dbReference type="InterPro" id="IPR046335">
    <property type="entry name" value="LacI/GalR-like_sensor"/>
</dbReference>
<dbReference type="Pfam" id="PF13377">
    <property type="entry name" value="Peripla_BP_3"/>
    <property type="match status" value="1"/>
</dbReference>
<evidence type="ECO:0000259" key="4">
    <source>
        <dbReference type="PROSITE" id="PS50932"/>
    </source>
</evidence>
<dbReference type="InterPro" id="IPR010982">
    <property type="entry name" value="Lambda_DNA-bd_dom_sf"/>
</dbReference>
<dbReference type="AlphaFoldDB" id="A0A6M8HW60"/>
<evidence type="ECO:0000313" key="5">
    <source>
        <dbReference type="EMBL" id="QKE92530.1"/>
    </source>
</evidence>
<keyword evidence="1" id="KW-0805">Transcription regulation</keyword>
<dbReference type="PANTHER" id="PTHR30146">
    <property type="entry name" value="LACI-RELATED TRANSCRIPTIONAL REPRESSOR"/>
    <property type="match status" value="1"/>
</dbReference>
<evidence type="ECO:0000256" key="3">
    <source>
        <dbReference type="ARBA" id="ARBA00023163"/>
    </source>
</evidence>
<dbReference type="Pfam" id="PF00356">
    <property type="entry name" value="LacI"/>
    <property type="match status" value="1"/>
</dbReference>
<dbReference type="Gene3D" id="3.40.50.2300">
    <property type="match status" value="2"/>
</dbReference>
<keyword evidence="6" id="KW-1185">Reference proteome</keyword>
<dbReference type="EMBL" id="CP053708">
    <property type="protein sequence ID" value="QKE92530.1"/>
    <property type="molecule type" value="Genomic_DNA"/>
</dbReference>
<sequence length="341" mass="36396">MDIRALARHLDLSIGTVSRALNGRKDVREATRVRVLEAVAAFGYVPNQAGQTLRRGQTRTIAFVLTPSADSAAQGDPFFMALFGGIQAALASRQLDLMVLLARSDEDQFAFLQRAVSRGLADGWLLSATMRHDPRIPFLLERGVPFATLGRSLSGGSQPWIDLDFEAVAHQSVARLAAAGHRRIALADPASDINLGHVFADAYRAALQDAGLAVDPALLVRVETDEAGGYRAVDTLLGLADPPTALILNGDTMPVGAYRRLQEAGLRPGRDMSLIGIRDTPASRGLSPSLTCFTLSLHDLGRDLAEALLLAMTPDDEGVLVGPVQRLWPMTLVEGGSDGFG</sequence>
<dbReference type="InterPro" id="IPR000843">
    <property type="entry name" value="HTH_LacI"/>
</dbReference>
<gene>
    <name evidence="5" type="ORF">HN018_08680</name>
</gene>
<proteinExistence type="predicted"/>
<dbReference type="Proteomes" id="UP000500767">
    <property type="component" value="Chromosome"/>
</dbReference>
<dbReference type="PANTHER" id="PTHR30146:SF155">
    <property type="entry name" value="ALANINE RACEMASE"/>
    <property type="match status" value="1"/>
</dbReference>